<dbReference type="Proteomes" id="UP000811609">
    <property type="component" value="Chromosome 5"/>
</dbReference>
<gene>
    <name evidence="1" type="ORF">CIPAW_05G072700</name>
</gene>
<comment type="caution">
    <text evidence="1">The sequence shown here is derived from an EMBL/GenBank/DDBJ whole genome shotgun (WGS) entry which is preliminary data.</text>
</comment>
<dbReference type="AlphaFoldDB" id="A0A8T1QG26"/>
<dbReference type="EMBL" id="CM031813">
    <property type="protein sequence ID" value="KAG6653387.1"/>
    <property type="molecule type" value="Genomic_DNA"/>
</dbReference>
<evidence type="ECO:0000313" key="2">
    <source>
        <dbReference type="Proteomes" id="UP000811609"/>
    </source>
</evidence>
<accession>A0A8T1QG26</accession>
<name>A0A8T1QG26_CARIL</name>
<protein>
    <submittedName>
        <fullName evidence="1">Uncharacterized protein</fullName>
    </submittedName>
</protein>
<sequence>MGREMAPNLVSHNTETSGSSNFFRCIVHVSIFDLWWT</sequence>
<keyword evidence="2" id="KW-1185">Reference proteome</keyword>
<reference evidence="1" key="1">
    <citation type="submission" date="2020-12" db="EMBL/GenBank/DDBJ databases">
        <title>WGS assembly of Carya illinoinensis cv. Pawnee.</title>
        <authorList>
            <person name="Platts A."/>
            <person name="Shu S."/>
            <person name="Wright S."/>
            <person name="Barry K."/>
            <person name="Edger P."/>
            <person name="Pires J.C."/>
            <person name="Schmutz J."/>
        </authorList>
    </citation>
    <scope>NUCLEOTIDE SEQUENCE</scope>
    <source>
        <tissue evidence="1">Leaf</tissue>
    </source>
</reference>
<evidence type="ECO:0000313" key="1">
    <source>
        <dbReference type="EMBL" id="KAG6653387.1"/>
    </source>
</evidence>
<proteinExistence type="predicted"/>
<organism evidence="1 2">
    <name type="scientific">Carya illinoinensis</name>
    <name type="common">Pecan</name>
    <dbReference type="NCBI Taxonomy" id="32201"/>
    <lineage>
        <taxon>Eukaryota</taxon>
        <taxon>Viridiplantae</taxon>
        <taxon>Streptophyta</taxon>
        <taxon>Embryophyta</taxon>
        <taxon>Tracheophyta</taxon>
        <taxon>Spermatophyta</taxon>
        <taxon>Magnoliopsida</taxon>
        <taxon>eudicotyledons</taxon>
        <taxon>Gunneridae</taxon>
        <taxon>Pentapetalae</taxon>
        <taxon>rosids</taxon>
        <taxon>fabids</taxon>
        <taxon>Fagales</taxon>
        <taxon>Juglandaceae</taxon>
        <taxon>Carya</taxon>
    </lineage>
</organism>